<dbReference type="EC" id="2.7.7.60" evidence="7"/>
<feature type="site" description="Positions MEP for the nucleophilic attack" evidence="7">
    <location>
        <position position="212"/>
    </location>
</feature>
<dbReference type="Proteomes" id="UP000192731">
    <property type="component" value="Unassembled WGS sequence"/>
</dbReference>
<dbReference type="NCBIfam" id="TIGR00453">
    <property type="entry name" value="ispD"/>
    <property type="match status" value="1"/>
</dbReference>
<sequence length="233" mass="26562">MFDNVVILLAAGQGKRMNSDTNKQYMHLFDKPILAHTLDVFQNHPLIDEIIVVTRQEELDFCQKEIVERYNFSKVNRIVIGGKERQESVFNALRVVDKENCLVVVHDGARPLVTPRIISEVIENAKITRASIVAVPVKDTIKRVNSSKLVVETLKREELWAVQTPQVFTKEIITKAHERADRENYLGTDDASLVEKIGQSVNIVLGSYENIKITTQEDLDIAINILRRRKACE</sequence>
<dbReference type="InterPro" id="IPR001228">
    <property type="entry name" value="IspD"/>
</dbReference>
<evidence type="ECO:0000256" key="1">
    <source>
        <dbReference type="ARBA" id="ARBA00001282"/>
    </source>
</evidence>
<comment type="catalytic activity">
    <reaction evidence="1 7">
        <text>2-C-methyl-D-erythritol 4-phosphate + CTP + H(+) = 4-CDP-2-C-methyl-D-erythritol + diphosphate</text>
        <dbReference type="Rhea" id="RHEA:13429"/>
        <dbReference type="ChEBI" id="CHEBI:15378"/>
        <dbReference type="ChEBI" id="CHEBI:33019"/>
        <dbReference type="ChEBI" id="CHEBI:37563"/>
        <dbReference type="ChEBI" id="CHEBI:57823"/>
        <dbReference type="ChEBI" id="CHEBI:58262"/>
        <dbReference type="EC" id="2.7.7.60"/>
    </reaction>
</comment>
<dbReference type="PANTHER" id="PTHR32125">
    <property type="entry name" value="2-C-METHYL-D-ERYTHRITOL 4-PHOSPHATE CYTIDYLYLTRANSFERASE, CHLOROPLASTIC"/>
    <property type="match status" value="1"/>
</dbReference>
<comment type="pathway">
    <text evidence="2 7">Isoprenoid biosynthesis; isopentenyl diphosphate biosynthesis via DXP pathway; isopentenyl diphosphate from 1-deoxy-D-xylulose 5-phosphate: step 2/6.</text>
</comment>
<dbReference type="SUPFAM" id="SSF53448">
    <property type="entry name" value="Nucleotide-diphospho-sugar transferases"/>
    <property type="match status" value="1"/>
</dbReference>
<dbReference type="EMBL" id="FWWT01000010">
    <property type="protein sequence ID" value="SMB84468.1"/>
    <property type="molecule type" value="Genomic_DNA"/>
</dbReference>
<accession>A0A1W1UTJ2</accession>
<dbReference type="InterPro" id="IPR029044">
    <property type="entry name" value="Nucleotide-diphossugar_trans"/>
</dbReference>
<dbReference type="AlphaFoldDB" id="A0A1W1UTJ2"/>
<dbReference type="Pfam" id="PF01128">
    <property type="entry name" value="IspD"/>
    <property type="match status" value="1"/>
</dbReference>
<dbReference type="STRING" id="656914.SAMN00017405_2345"/>
<dbReference type="GO" id="GO:0050518">
    <property type="term" value="F:2-C-methyl-D-erythritol 4-phosphate cytidylyltransferase activity"/>
    <property type="evidence" value="ECO:0007669"/>
    <property type="project" value="UniProtKB-UniRule"/>
</dbReference>
<protein>
    <recommendedName>
        <fullName evidence="7">2-C-methyl-D-erythritol 4-phosphate cytidylyltransferase</fullName>
        <ecNumber evidence="7">2.7.7.60</ecNumber>
    </recommendedName>
    <alternativeName>
        <fullName evidence="7">4-diphosphocytidyl-2C-methyl-D-erythritol synthase</fullName>
    </alternativeName>
    <alternativeName>
        <fullName evidence="7">MEP cytidylyltransferase</fullName>
        <shortName evidence="7">MCT</shortName>
    </alternativeName>
</protein>
<gene>
    <name evidence="7" type="primary">ispD</name>
    <name evidence="8" type="ORF">SAMN00017405_2345</name>
</gene>
<dbReference type="RefSeq" id="WP_341451574.1">
    <property type="nucleotide sequence ID" value="NZ_FWWT01000010.1"/>
</dbReference>
<keyword evidence="6 7" id="KW-0414">Isoprene biosynthesis</keyword>
<evidence type="ECO:0000256" key="6">
    <source>
        <dbReference type="ARBA" id="ARBA00023229"/>
    </source>
</evidence>
<evidence type="ECO:0000256" key="3">
    <source>
        <dbReference type="ARBA" id="ARBA00009789"/>
    </source>
</evidence>
<evidence type="ECO:0000313" key="9">
    <source>
        <dbReference type="Proteomes" id="UP000192731"/>
    </source>
</evidence>
<feature type="site" description="Transition state stabilizer" evidence="7">
    <location>
        <position position="16"/>
    </location>
</feature>
<dbReference type="InterPro" id="IPR050088">
    <property type="entry name" value="IspD/TarI_cytidylyltransf_bact"/>
</dbReference>
<dbReference type="InterPro" id="IPR018294">
    <property type="entry name" value="ISPD_synthase_CS"/>
</dbReference>
<keyword evidence="9" id="KW-1185">Reference proteome</keyword>
<keyword evidence="4 7" id="KW-0808">Transferase</keyword>
<dbReference type="CDD" id="cd02516">
    <property type="entry name" value="CDP-ME_synthetase"/>
    <property type="match status" value="1"/>
</dbReference>
<feature type="site" description="Transition state stabilizer" evidence="7">
    <location>
        <position position="23"/>
    </location>
</feature>
<dbReference type="PROSITE" id="PS01295">
    <property type="entry name" value="ISPD"/>
    <property type="match status" value="1"/>
</dbReference>
<organism evidence="8 9">
    <name type="scientific">Desulfonispora thiosulfatigenes DSM 11270</name>
    <dbReference type="NCBI Taxonomy" id="656914"/>
    <lineage>
        <taxon>Bacteria</taxon>
        <taxon>Bacillati</taxon>
        <taxon>Bacillota</taxon>
        <taxon>Clostridia</taxon>
        <taxon>Eubacteriales</taxon>
        <taxon>Peptococcaceae</taxon>
        <taxon>Desulfonispora</taxon>
    </lineage>
</organism>
<evidence type="ECO:0000313" key="8">
    <source>
        <dbReference type="EMBL" id="SMB84468.1"/>
    </source>
</evidence>
<reference evidence="8 9" key="1">
    <citation type="submission" date="2017-04" db="EMBL/GenBank/DDBJ databases">
        <authorList>
            <person name="Afonso C.L."/>
            <person name="Miller P.J."/>
            <person name="Scott M.A."/>
            <person name="Spackman E."/>
            <person name="Goraichik I."/>
            <person name="Dimitrov K.M."/>
            <person name="Suarez D.L."/>
            <person name="Swayne D.E."/>
        </authorList>
    </citation>
    <scope>NUCLEOTIDE SEQUENCE [LARGE SCALE GENOMIC DNA]</scope>
    <source>
        <strain evidence="8 9">DSM 11270</strain>
    </source>
</reference>
<keyword evidence="5 7" id="KW-0548">Nucleotidyltransferase</keyword>
<comment type="function">
    <text evidence="7">Catalyzes the formation of 4-diphosphocytidyl-2-C-methyl-D-erythritol from CTP and 2-C-methyl-D-erythritol 4-phosphate (MEP).</text>
</comment>
<dbReference type="PANTHER" id="PTHR32125:SF4">
    <property type="entry name" value="2-C-METHYL-D-ERYTHRITOL 4-PHOSPHATE CYTIDYLYLTRANSFERASE, CHLOROPLASTIC"/>
    <property type="match status" value="1"/>
</dbReference>
<dbReference type="GO" id="GO:0019288">
    <property type="term" value="P:isopentenyl diphosphate biosynthetic process, methylerythritol 4-phosphate pathway"/>
    <property type="evidence" value="ECO:0007669"/>
    <property type="project" value="UniProtKB-UniRule"/>
</dbReference>
<proteinExistence type="inferred from homology"/>
<evidence type="ECO:0000256" key="4">
    <source>
        <dbReference type="ARBA" id="ARBA00022679"/>
    </source>
</evidence>
<evidence type="ECO:0000256" key="7">
    <source>
        <dbReference type="HAMAP-Rule" id="MF_00108"/>
    </source>
</evidence>
<comment type="similarity">
    <text evidence="3 7">Belongs to the IspD/TarI cytidylyltransferase family. IspD subfamily.</text>
</comment>
<dbReference type="InterPro" id="IPR034683">
    <property type="entry name" value="IspD/TarI"/>
</dbReference>
<evidence type="ECO:0000256" key="2">
    <source>
        <dbReference type="ARBA" id="ARBA00004787"/>
    </source>
</evidence>
<dbReference type="UniPathway" id="UPA00056">
    <property type="reaction ID" value="UER00093"/>
</dbReference>
<dbReference type="Gene3D" id="3.90.550.10">
    <property type="entry name" value="Spore Coat Polysaccharide Biosynthesis Protein SpsA, Chain A"/>
    <property type="match status" value="1"/>
</dbReference>
<dbReference type="HAMAP" id="MF_00108">
    <property type="entry name" value="IspD"/>
    <property type="match status" value="1"/>
</dbReference>
<dbReference type="FunFam" id="3.90.550.10:FF:000003">
    <property type="entry name" value="2-C-methyl-D-erythritol 4-phosphate cytidylyltransferase"/>
    <property type="match status" value="1"/>
</dbReference>
<feature type="site" description="Positions MEP for the nucleophilic attack" evidence="7">
    <location>
        <position position="156"/>
    </location>
</feature>
<name>A0A1W1UTJ2_DESTI</name>
<evidence type="ECO:0000256" key="5">
    <source>
        <dbReference type="ARBA" id="ARBA00022695"/>
    </source>
</evidence>